<keyword evidence="3" id="KW-1185">Reference proteome</keyword>
<feature type="compositionally biased region" description="Polar residues" evidence="1">
    <location>
        <begin position="97"/>
        <end position="114"/>
    </location>
</feature>
<evidence type="ECO:0000256" key="1">
    <source>
        <dbReference type="SAM" id="MobiDB-lite"/>
    </source>
</evidence>
<gene>
    <name evidence="2" type="ORF">PODLI_1B014184</name>
</gene>
<protein>
    <submittedName>
        <fullName evidence="2">Uncharacterized protein</fullName>
    </submittedName>
</protein>
<accession>A0AA35PGQ6</accession>
<organism evidence="2 3">
    <name type="scientific">Podarcis lilfordi</name>
    <name type="common">Lilford's wall lizard</name>
    <dbReference type="NCBI Taxonomy" id="74358"/>
    <lineage>
        <taxon>Eukaryota</taxon>
        <taxon>Metazoa</taxon>
        <taxon>Chordata</taxon>
        <taxon>Craniata</taxon>
        <taxon>Vertebrata</taxon>
        <taxon>Euteleostomi</taxon>
        <taxon>Lepidosauria</taxon>
        <taxon>Squamata</taxon>
        <taxon>Bifurcata</taxon>
        <taxon>Unidentata</taxon>
        <taxon>Episquamata</taxon>
        <taxon>Laterata</taxon>
        <taxon>Lacertibaenia</taxon>
        <taxon>Lacertidae</taxon>
        <taxon>Podarcis</taxon>
    </lineage>
</organism>
<dbReference type="Proteomes" id="UP001178461">
    <property type="component" value="Chromosome 10"/>
</dbReference>
<dbReference type="AlphaFoldDB" id="A0AA35PGQ6"/>
<dbReference type="EMBL" id="OX395135">
    <property type="protein sequence ID" value="CAI5785305.1"/>
    <property type="molecule type" value="Genomic_DNA"/>
</dbReference>
<feature type="region of interest" description="Disordered" evidence="1">
    <location>
        <begin position="97"/>
        <end position="125"/>
    </location>
</feature>
<name>A0AA35PGQ6_9SAUR</name>
<feature type="compositionally biased region" description="Basic residues" evidence="1">
    <location>
        <begin position="115"/>
        <end position="125"/>
    </location>
</feature>
<evidence type="ECO:0000313" key="3">
    <source>
        <dbReference type="Proteomes" id="UP001178461"/>
    </source>
</evidence>
<proteinExistence type="predicted"/>
<evidence type="ECO:0000313" key="2">
    <source>
        <dbReference type="EMBL" id="CAI5785305.1"/>
    </source>
</evidence>
<sequence>MACRAWRGVVLSADDPKFIRSPAGAICRFSWGSSAGFKENLDTSSTGVSGLAYTLDEARLYHSCSSAGRASKGDAFDQIAECESSLMGTIQNSKGRILTENNEAPPFKSSTQAKQKWKRKEQRSQ</sequence>
<reference evidence="2" key="1">
    <citation type="submission" date="2022-12" db="EMBL/GenBank/DDBJ databases">
        <authorList>
            <person name="Alioto T."/>
            <person name="Alioto T."/>
            <person name="Gomez Garrido J."/>
        </authorList>
    </citation>
    <scope>NUCLEOTIDE SEQUENCE</scope>
</reference>